<evidence type="ECO:0000256" key="3">
    <source>
        <dbReference type="ARBA" id="ARBA00022737"/>
    </source>
</evidence>
<dbReference type="STRING" id="645134.A0A0L0HNE8"/>
<dbReference type="AlphaFoldDB" id="A0A0L0HNE8"/>
<reference evidence="8 9" key="1">
    <citation type="submission" date="2009-08" db="EMBL/GenBank/DDBJ databases">
        <title>The Genome Sequence of Spizellomyces punctatus strain DAOM BR117.</title>
        <authorList>
            <consortium name="The Broad Institute Genome Sequencing Platform"/>
            <person name="Russ C."/>
            <person name="Cuomo C."/>
            <person name="Shea T."/>
            <person name="Young S.K."/>
            <person name="Zeng Q."/>
            <person name="Koehrsen M."/>
            <person name="Haas B."/>
            <person name="Borodovsky M."/>
            <person name="Guigo R."/>
            <person name="Alvarado L."/>
            <person name="Berlin A."/>
            <person name="Bochicchio J."/>
            <person name="Borenstein D."/>
            <person name="Chapman S."/>
            <person name="Chen Z."/>
            <person name="Engels R."/>
            <person name="Freedman E."/>
            <person name="Gellesch M."/>
            <person name="Goldberg J."/>
            <person name="Griggs A."/>
            <person name="Gujja S."/>
            <person name="Heiman D."/>
            <person name="Hepburn T."/>
            <person name="Howarth C."/>
            <person name="Jen D."/>
            <person name="Larson L."/>
            <person name="Lewis B."/>
            <person name="Mehta T."/>
            <person name="Park D."/>
            <person name="Pearson M."/>
            <person name="Roberts A."/>
            <person name="Saif S."/>
            <person name="Shenoy N."/>
            <person name="Sisk P."/>
            <person name="Stolte C."/>
            <person name="Sykes S."/>
            <person name="Thomson T."/>
            <person name="Walk T."/>
            <person name="White J."/>
            <person name="Yandava C."/>
            <person name="Burger G."/>
            <person name="Gray M.W."/>
            <person name="Holland P.W.H."/>
            <person name="King N."/>
            <person name="Lang F.B.F."/>
            <person name="Roger A.J."/>
            <person name="Ruiz-Trillo I."/>
            <person name="Lander E."/>
            <person name="Nusbaum C."/>
        </authorList>
    </citation>
    <scope>NUCLEOTIDE SEQUENCE [LARGE SCALE GENOMIC DNA]</scope>
    <source>
        <strain evidence="8 9">DAOM BR117</strain>
    </source>
</reference>
<keyword evidence="9" id="KW-1185">Reference proteome</keyword>
<dbReference type="InterPro" id="IPR044640">
    <property type="entry name" value="RU2A"/>
</dbReference>
<protein>
    <recommendedName>
        <fullName evidence="6">U2 small nuclear ribonucleoprotein A'</fullName>
    </recommendedName>
</protein>
<dbReference type="OMA" id="PNYREYM"/>
<dbReference type="PROSITE" id="PS51450">
    <property type="entry name" value="LRR"/>
    <property type="match status" value="1"/>
</dbReference>
<sequence length="253" mass="28653">MVKLNYDVLVTAPSYLNAVKDRELDLRGLKIPQVENLAITKDSHDVVDLTDNDLRRLDGFPLMKRLKALMVSNNRITRIDLDLAKQLPNLNTLILNNNHIEELGDLDPLGNFEHLECLSLMDNPVATKKYYRSYVIHRCPKVRILDFRKIREKERRDAAQLFSGAEGTKLAATLSAKGRAKTFEPGEVLKKAARPYQGPSPEEAAKIREAIKNAKTLDEVTRLEKLLQAGQVPDGSAQRPPRNLDMMETEEDE</sequence>
<dbReference type="InterPro" id="IPR001611">
    <property type="entry name" value="Leu-rich_rpt"/>
</dbReference>
<dbReference type="RefSeq" id="XP_016610636.1">
    <property type="nucleotide sequence ID" value="XM_016751338.1"/>
</dbReference>
<evidence type="ECO:0000313" key="9">
    <source>
        <dbReference type="Proteomes" id="UP000053201"/>
    </source>
</evidence>
<feature type="region of interest" description="Disordered" evidence="7">
    <location>
        <begin position="227"/>
        <end position="253"/>
    </location>
</feature>
<evidence type="ECO:0000256" key="6">
    <source>
        <dbReference type="ARBA" id="ARBA00024238"/>
    </source>
</evidence>
<accession>A0A0L0HNE8</accession>
<dbReference type="FunFam" id="3.80.10.10:FF:000026">
    <property type="entry name" value="U2 small nuclear ribonucleoprotein A"/>
    <property type="match status" value="1"/>
</dbReference>
<evidence type="ECO:0000256" key="2">
    <source>
        <dbReference type="ARBA" id="ARBA00022614"/>
    </source>
</evidence>
<dbReference type="GO" id="GO:0071014">
    <property type="term" value="C:post-mRNA release spliceosomal complex"/>
    <property type="evidence" value="ECO:0007669"/>
    <property type="project" value="EnsemblFungi"/>
</dbReference>
<comment type="subcellular location">
    <subcellularLocation>
        <location evidence="1">Nucleus</location>
    </subcellularLocation>
</comment>
<keyword evidence="2" id="KW-0433">Leucine-rich repeat</keyword>
<dbReference type="EMBL" id="KQ257453">
    <property type="protein sequence ID" value="KND02597.1"/>
    <property type="molecule type" value="Genomic_DNA"/>
</dbReference>
<comment type="similarity">
    <text evidence="5">Belongs to the U2 small nuclear ribonucleoprotein A family.</text>
</comment>
<dbReference type="Gene3D" id="3.80.10.10">
    <property type="entry name" value="Ribonuclease Inhibitor"/>
    <property type="match status" value="1"/>
</dbReference>
<proteinExistence type="inferred from homology"/>
<dbReference type="FunCoup" id="A0A0L0HNE8">
    <property type="interactions" value="913"/>
</dbReference>
<organism evidence="8 9">
    <name type="scientific">Spizellomyces punctatus (strain DAOM BR117)</name>
    <dbReference type="NCBI Taxonomy" id="645134"/>
    <lineage>
        <taxon>Eukaryota</taxon>
        <taxon>Fungi</taxon>
        <taxon>Fungi incertae sedis</taxon>
        <taxon>Chytridiomycota</taxon>
        <taxon>Chytridiomycota incertae sedis</taxon>
        <taxon>Chytridiomycetes</taxon>
        <taxon>Spizellomycetales</taxon>
        <taxon>Spizellomycetaceae</taxon>
        <taxon>Spizellomyces</taxon>
    </lineage>
</organism>
<dbReference type="eggNOG" id="KOG1644">
    <property type="taxonomic scope" value="Eukaryota"/>
</dbReference>
<dbReference type="VEuPathDB" id="FungiDB:SPPG_03053"/>
<dbReference type="GO" id="GO:0030620">
    <property type="term" value="F:U2 snRNA binding"/>
    <property type="evidence" value="ECO:0007669"/>
    <property type="project" value="InterPro"/>
</dbReference>
<dbReference type="OrthoDB" id="433501at2759"/>
<keyword evidence="3" id="KW-0677">Repeat</keyword>
<evidence type="ECO:0000256" key="7">
    <source>
        <dbReference type="SAM" id="MobiDB-lite"/>
    </source>
</evidence>
<evidence type="ECO:0000256" key="1">
    <source>
        <dbReference type="ARBA" id="ARBA00004123"/>
    </source>
</evidence>
<evidence type="ECO:0000256" key="5">
    <source>
        <dbReference type="ARBA" id="ARBA00024196"/>
    </source>
</evidence>
<dbReference type="Proteomes" id="UP000053201">
    <property type="component" value="Unassembled WGS sequence"/>
</dbReference>
<dbReference type="GeneID" id="27686600"/>
<evidence type="ECO:0000313" key="8">
    <source>
        <dbReference type="EMBL" id="KND02597.1"/>
    </source>
</evidence>
<dbReference type="SUPFAM" id="SSF52058">
    <property type="entry name" value="L domain-like"/>
    <property type="match status" value="1"/>
</dbReference>
<name>A0A0L0HNE8_SPIPD</name>
<dbReference type="InParanoid" id="A0A0L0HNE8"/>
<keyword evidence="4" id="KW-0539">Nucleus</keyword>
<dbReference type="GO" id="GO:0005686">
    <property type="term" value="C:U2 snRNP"/>
    <property type="evidence" value="ECO:0007669"/>
    <property type="project" value="EnsemblFungi"/>
</dbReference>
<gene>
    <name evidence="8" type="ORF">SPPG_03053</name>
</gene>
<dbReference type="GO" id="GO:0000398">
    <property type="term" value="P:mRNA splicing, via spliceosome"/>
    <property type="evidence" value="ECO:0007669"/>
    <property type="project" value="InterPro"/>
</dbReference>
<dbReference type="Pfam" id="PF14580">
    <property type="entry name" value="LRR_9"/>
    <property type="match status" value="1"/>
</dbReference>
<evidence type="ECO:0000256" key="4">
    <source>
        <dbReference type="ARBA" id="ARBA00023242"/>
    </source>
</evidence>
<dbReference type="PANTHER" id="PTHR10552:SF6">
    <property type="entry name" value="U2 SMALL NUCLEAR RIBONUCLEOPROTEIN A"/>
    <property type="match status" value="1"/>
</dbReference>
<dbReference type="PANTHER" id="PTHR10552">
    <property type="entry name" value="U2 SMALL NUCLEAR RIBONUCLEOPROTEIN A"/>
    <property type="match status" value="1"/>
</dbReference>
<dbReference type="InterPro" id="IPR032675">
    <property type="entry name" value="LRR_dom_sf"/>
</dbReference>